<keyword evidence="2" id="KW-1185">Reference proteome</keyword>
<sequence>MNDRDALIQATDAVFDTVDGKDWTAAVDLFTEHVDVTQFAGGMRG</sequence>
<protein>
    <recommendedName>
        <fullName evidence="3">SnoaL-like domain-containing protein</fullName>
    </recommendedName>
</protein>
<dbReference type="Proteomes" id="UP001595912">
    <property type="component" value="Unassembled WGS sequence"/>
</dbReference>
<gene>
    <name evidence="1" type="ORF">ACFPIJ_57760</name>
</gene>
<dbReference type="InterPro" id="IPR032710">
    <property type="entry name" value="NTF2-like_dom_sf"/>
</dbReference>
<reference evidence="2" key="1">
    <citation type="journal article" date="2019" name="Int. J. Syst. Evol. Microbiol.">
        <title>The Global Catalogue of Microorganisms (GCM) 10K type strain sequencing project: providing services to taxonomists for standard genome sequencing and annotation.</title>
        <authorList>
            <consortium name="The Broad Institute Genomics Platform"/>
            <consortium name="The Broad Institute Genome Sequencing Center for Infectious Disease"/>
            <person name="Wu L."/>
            <person name="Ma J."/>
        </authorList>
    </citation>
    <scope>NUCLEOTIDE SEQUENCE [LARGE SCALE GENOMIC DNA]</scope>
    <source>
        <strain evidence="2">CGMCC 4.7152</strain>
    </source>
</reference>
<dbReference type="SUPFAM" id="SSF54427">
    <property type="entry name" value="NTF2-like"/>
    <property type="match status" value="1"/>
</dbReference>
<dbReference type="RefSeq" id="WP_380128091.1">
    <property type="nucleotide sequence ID" value="NZ_JBHSIU010000125.1"/>
</dbReference>
<name>A0ABV9WGN9_9ACTN</name>
<proteinExistence type="predicted"/>
<organism evidence="1 2">
    <name type="scientific">Dactylosporangium cerinum</name>
    <dbReference type="NCBI Taxonomy" id="1434730"/>
    <lineage>
        <taxon>Bacteria</taxon>
        <taxon>Bacillati</taxon>
        <taxon>Actinomycetota</taxon>
        <taxon>Actinomycetes</taxon>
        <taxon>Micromonosporales</taxon>
        <taxon>Micromonosporaceae</taxon>
        <taxon>Dactylosporangium</taxon>
    </lineage>
</organism>
<evidence type="ECO:0008006" key="3">
    <source>
        <dbReference type="Google" id="ProtNLM"/>
    </source>
</evidence>
<comment type="caution">
    <text evidence="1">The sequence shown here is derived from an EMBL/GenBank/DDBJ whole genome shotgun (WGS) entry which is preliminary data.</text>
</comment>
<dbReference type="EMBL" id="JBHSIU010000125">
    <property type="protein sequence ID" value="MFC5007447.1"/>
    <property type="molecule type" value="Genomic_DNA"/>
</dbReference>
<accession>A0ABV9WGN9</accession>
<evidence type="ECO:0000313" key="2">
    <source>
        <dbReference type="Proteomes" id="UP001595912"/>
    </source>
</evidence>
<evidence type="ECO:0000313" key="1">
    <source>
        <dbReference type="EMBL" id="MFC5007447.1"/>
    </source>
</evidence>